<proteinExistence type="inferred from homology"/>
<dbReference type="InterPro" id="IPR015341">
    <property type="entry name" value="Glyco_hydro_38_cen"/>
</dbReference>
<dbReference type="Pfam" id="PF07748">
    <property type="entry name" value="Glyco_hydro_38C"/>
    <property type="match status" value="1"/>
</dbReference>
<dbReference type="InterPro" id="IPR028995">
    <property type="entry name" value="Glyco_hydro_57/38_cen_sf"/>
</dbReference>
<dbReference type="Pfam" id="PF01074">
    <property type="entry name" value="Glyco_hydro_38N"/>
    <property type="match status" value="1"/>
</dbReference>
<dbReference type="GO" id="GO:0046872">
    <property type="term" value="F:metal ion binding"/>
    <property type="evidence" value="ECO:0007669"/>
    <property type="project" value="UniProtKB-KW"/>
</dbReference>
<organism evidence="12">
    <name type="scientific">Salpingoeca rosetta (strain ATCC 50818 / BSB-021)</name>
    <dbReference type="NCBI Taxonomy" id="946362"/>
    <lineage>
        <taxon>Eukaryota</taxon>
        <taxon>Choanoflagellata</taxon>
        <taxon>Craspedida</taxon>
        <taxon>Salpingoecidae</taxon>
        <taxon>Salpingoeca</taxon>
    </lineage>
</organism>
<dbReference type="OMA" id="CPWGQHP"/>
<feature type="transmembrane region" description="Helical" evidence="9">
    <location>
        <begin position="21"/>
        <end position="49"/>
    </location>
</feature>
<accession>F2UDZ5</accession>
<dbReference type="GO" id="GO:0000139">
    <property type="term" value="C:Golgi membrane"/>
    <property type="evidence" value="ECO:0007669"/>
    <property type="project" value="TreeGrafter"/>
</dbReference>
<dbReference type="Gene3D" id="2.60.40.1180">
    <property type="entry name" value="Golgi alpha-mannosidase II"/>
    <property type="match status" value="1"/>
</dbReference>
<evidence type="ECO:0000256" key="8">
    <source>
        <dbReference type="SAM" id="MobiDB-lite"/>
    </source>
</evidence>
<keyword evidence="9" id="KW-0472">Membrane</keyword>
<dbReference type="InterPro" id="IPR011682">
    <property type="entry name" value="Glyco_hydro_38_C"/>
</dbReference>
<keyword evidence="9" id="KW-1133">Transmembrane helix</keyword>
<dbReference type="InterPro" id="IPR011013">
    <property type="entry name" value="Gal_mutarotase_sf_dom"/>
</dbReference>
<dbReference type="InterPro" id="IPR011330">
    <property type="entry name" value="Glyco_hydro/deAcase_b/a-brl"/>
</dbReference>
<dbReference type="GO" id="GO:0030246">
    <property type="term" value="F:carbohydrate binding"/>
    <property type="evidence" value="ECO:0007669"/>
    <property type="project" value="InterPro"/>
</dbReference>
<keyword evidence="6 7" id="KW-0326">Glycosidase</keyword>
<feature type="region of interest" description="Disordered" evidence="8">
    <location>
        <begin position="1"/>
        <end position="23"/>
    </location>
</feature>
<dbReference type="EMBL" id="GL832970">
    <property type="protein sequence ID" value="EGD74845.1"/>
    <property type="molecule type" value="Genomic_DNA"/>
</dbReference>
<evidence type="ECO:0000256" key="6">
    <source>
        <dbReference type="ARBA" id="ARBA00023295"/>
    </source>
</evidence>
<dbReference type="Gene3D" id="1.20.1270.50">
    <property type="entry name" value="Glycoside hydrolase family 38, central domain"/>
    <property type="match status" value="1"/>
</dbReference>
<feature type="region of interest" description="Disordered" evidence="8">
    <location>
        <begin position="118"/>
        <end position="197"/>
    </location>
</feature>
<dbReference type="Pfam" id="PF09261">
    <property type="entry name" value="Alpha-mann_mid"/>
    <property type="match status" value="1"/>
</dbReference>
<dbReference type="FunCoup" id="F2UDZ5">
    <property type="interactions" value="812"/>
</dbReference>
<sequence length="1203" mass="135459">MQTHPPQRRQRRQTMARGGGSVVGGGGGGMTVKVLVLMLVVVIGINFYLLHSCQQHSNSILPPWSDQQQQQQQQHLHDGRSAGGDGVAGDHEDRRLLDSVQNLERQLHNAEHMIDELQKKAARVQGSAGSDEGNHNMQQQHQQQHQQQQQQQQPAQQQHQQHQQAGDRDSIGSWKQQDAQQGGDAAQPCNLPTRARKPSDVEVEVMYDTNPFVDPKGGAWTQGWEVKYDANSWISEPLNVFIIPHSHNDPGWIMTLDEYYRKQTSQILTLMTQTLSQEPTVKFVWAEISYLSMWWKDQSSNVRETFKRMVHSGQIEIVTGGWVMPDEANSHYFALVDQLIEGHKWVEENLGVRPESGWSIDPFGHSPTMAYILKRADFKGMLIQRIHYEVKRMLAEKKQLEFMWRQDFDVGKDTSMYTHMMPFYSYDVPHTCGPEPAICCQFDFARMRGGRYSCPWRKPPLEITPDNVAERAALLLDQYRKKAQLYATNNVLIPLGDDFRYDNQQEIDAQIRNYKRLISYMNAHPELHVNIKFATLGEYFDAVRKATNAHTETPSLPTLSGDFFSYADRNDNYWTGYFTSRPFYKHLDRVLESKLRAAEILFSIAQAGQIAHPLTKSEAELYDSLVDARRALGLFQHHDGITGTAKDHVVVDYGNRMRAALESADRAMAMIAGGLLTRDNANGDHVVPASIRRTHDALPEDQLLEVSAEPRKVVVYNSKGHVRRDAVYVITNNANVQVINPDGDTIVSQAALIWDDGPGPNVQQDRFRIWFEVEVPPFGLAVYTVKTAPEMLDIFDPPKHEFSRVDVRNFNPPAKSIAGIEVAALSGKIVLEGAHVTATADESGLLQSLYQQTTGLTSTKMEFLTYTSRSGSDRSGAYLFMPAGPAAQLHHPNPTVAVTRGPIVEELVVSLPNVVQTIRVFKSDAPYAAAVDISNRVDVRSLSNQELVMRIVTDVQSSDFYTDLNGFQLRHRKFLDKLPLNANFYPMPSQLLLQDDSKRISLNTRSSLACASLHQGWMEVILDRRLMQDDKRGLGQGVRDNKKTDLNFKLLLEGRRAGAARANVETPTLLNYHTQDALNHPMNLFHIQGSAPEVASSYLPFAKSLPCDVHVMNMRSWAASSGEVALLLHRRAFSCAYEQPQTAACQTGGEVVLQDVFAKHKIASVEERSLAFSQSRSPQTTDTKVLLVPHEIHAFKLKLSRKA</sequence>
<reference evidence="11" key="1">
    <citation type="submission" date="2009-08" db="EMBL/GenBank/DDBJ databases">
        <title>Annotation of Salpingoeca rosetta.</title>
        <authorList>
            <consortium name="The Broad Institute Genome Sequencing Platform"/>
            <person name="Russ C."/>
            <person name="Cuomo C."/>
            <person name="Burger G."/>
            <person name="Gray M.W."/>
            <person name="Holland P.W.H."/>
            <person name="King N."/>
            <person name="Lang F.B.F."/>
            <person name="Roger A.J."/>
            <person name="Ruiz-Trillo I."/>
            <person name="Young S.K."/>
            <person name="Zeng Q."/>
            <person name="Gargeya S."/>
            <person name="Alvarado L."/>
            <person name="Berlin A."/>
            <person name="Chapman S.B."/>
            <person name="Chen Z."/>
            <person name="Freedman E."/>
            <person name="Gellesch M."/>
            <person name="Goldberg J."/>
            <person name="Griggs A."/>
            <person name="Gujja S."/>
            <person name="Heilman E."/>
            <person name="Heiman D."/>
            <person name="Howarth C."/>
            <person name="Mehta T."/>
            <person name="Neiman D."/>
            <person name="Pearson M."/>
            <person name="Roberts A."/>
            <person name="Saif S."/>
            <person name="Shea T."/>
            <person name="Shenoy N."/>
            <person name="Sisk P."/>
            <person name="Stolte C."/>
            <person name="Sykes S."/>
            <person name="White J."/>
            <person name="Yandava C."/>
            <person name="Haas B."/>
            <person name="Nusbaum C."/>
            <person name="Birren B."/>
        </authorList>
    </citation>
    <scope>NUCLEOTIDE SEQUENCE [LARGE SCALE GENOMIC DNA]</scope>
    <source>
        <strain evidence="11">ATCC 50818</strain>
    </source>
</reference>
<comment type="cofactor">
    <cofactor evidence="7">
        <name>Zn(2+)</name>
        <dbReference type="ChEBI" id="CHEBI:29105"/>
    </cofactor>
    <text evidence="7">Binds 1 zinc ion per subunit.</text>
</comment>
<protein>
    <recommendedName>
        <fullName evidence="7">Alpha-mannosidase</fullName>
        <ecNumber evidence="7">3.2.1.-</ecNumber>
    </recommendedName>
</protein>
<dbReference type="FunFam" id="1.20.1270.50:FF:000001">
    <property type="entry name" value="Alpha-mannosidase"/>
    <property type="match status" value="1"/>
</dbReference>
<evidence type="ECO:0000256" key="3">
    <source>
        <dbReference type="ARBA" id="ARBA00022801"/>
    </source>
</evidence>
<dbReference type="Gene3D" id="3.20.110.10">
    <property type="entry name" value="Glycoside hydrolase 38, N terminal domain"/>
    <property type="match status" value="1"/>
</dbReference>
<dbReference type="Proteomes" id="UP000007799">
    <property type="component" value="Unassembled WGS sequence"/>
</dbReference>
<dbReference type="InterPro" id="IPR000602">
    <property type="entry name" value="Glyco_hydro_38_N"/>
</dbReference>
<dbReference type="SMART" id="SM00872">
    <property type="entry name" value="Alpha-mann_mid"/>
    <property type="match status" value="1"/>
</dbReference>
<feature type="domain" description="Glycoside hydrolase family 38 central" evidence="10">
    <location>
        <begin position="572"/>
        <end position="657"/>
    </location>
</feature>
<dbReference type="GO" id="GO:0006013">
    <property type="term" value="P:mannose metabolic process"/>
    <property type="evidence" value="ECO:0007669"/>
    <property type="project" value="InterPro"/>
</dbReference>
<evidence type="ECO:0000256" key="1">
    <source>
        <dbReference type="ARBA" id="ARBA00009792"/>
    </source>
</evidence>
<dbReference type="eggNOG" id="KOG1958">
    <property type="taxonomic scope" value="Eukaryota"/>
</dbReference>
<feature type="compositionally biased region" description="Low complexity" evidence="8">
    <location>
        <begin position="176"/>
        <end position="187"/>
    </location>
</feature>
<keyword evidence="12" id="KW-1185">Reference proteome</keyword>
<dbReference type="GO" id="GO:0006491">
    <property type="term" value="P:N-glycan processing"/>
    <property type="evidence" value="ECO:0007669"/>
    <property type="project" value="TreeGrafter"/>
</dbReference>
<dbReference type="KEGG" id="sre:PTSG_07075"/>
<dbReference type="Gene3D" id="2.70.98.30">
    <property type="entry name" value="Golgi alpha-mannosidase II, domain 4"/>
    <property type="match status" value="1"/>
</dbReference>
<dbReference type="RefSeq" id="XP_004992490.1">
    <property type="nucleotide sequence ID" value="XM_004992433.1"/>
</dbReference>
<feature type="compositionally biased region" description="Basic residues" evidence="8">
    <location>
        <begin position="1"/>
        <end position="14"/>
    </location>
</feature>
<keyword evidence="4 7" id="KW-0862">Zinc</keyword>
<dbReference type="AlphaFoldDB" id="F2UDZ5"/>
<dbReference type="PANTHER" id="PTHR11607">
    <property type="entry name" value="ALPHA-MANNOSIDASE"/>
    <property type="match status" value="1"/>
</dbReference>
<dbReference type="InParanoid" id="F2UDZ5"/>
<evidence type="ECO:0000256" key="7">
    <source>
        <dbReference type="RuleBase" id="RU361199"/>
    </source>
</evidence>
<dbReference type="STRING" id="946362.F2UDZ5"/>
<evidence type="ECO:0000313" key="12">
    <source>
        <dbReference type="Proteomes" id="UP000007799"/>
    </source>
</evidence>
<keyword evidence="9" id="KW-0812">Transmembrane</keyword>
<feature type="compositionally biased region" description="Low complexity" evidence="8">
    <location>
        <begin position="138"/>
        <end position="164"/>
    </location>
</feature>
<dbReference type="InterPro" id="IPR027291">
    <property type="entry name" value="Glyco_hydro_38_N_sf"/>
</dbReference>
<dbReference type="CDD" id="cd10809">
    <property type="entry name" value="GH38N_AMII_GMII_SfManIII_like"/>
    <property type="match status" value="1"/>
</dbReference>
<dbReference type="EC" id="3.2.1.-" evidence="7"/>
<keyword evidence="5" id="KW-1015">Disulfide bond</keyword>
<dbReference type="InterPro" id="IPR013780">
    <property type="entry name" value="Glyco_hydro_b"/>
</dbReference>
<name>F2UDZ5_SALR5</name>
<dbReference type="SUPFAM" id="SSF74650">
    <property type="entry name" value="Galactose mutarotase-like"/>
    <property type="match status" value="1"/>
</dbReference>
<dbReference type="InterPro" id="IPR037094">
    <property type="entry name" value="Glyco_hydro_38_cen_sf"/>
</dbReference>
<keyword evidence="3 7" id="KW-0378">Hydrolase</keyword>
<dbReference type="FunFam" id="3.20.110.10:FF:000003">
    <property type="entry name" value="Alpha-mannosidase"/>
    <property type="match status" value="1"/>
</dbReference>
<evidence type="ECO:0000256" key="4">
    <source>
        <dbReference type="ARBA" id="ARBA00022833"/>
    </source>
</evidence>
<evidence type="ECO:0000256" key="5">
    <source>
        <dbReference type="ARBA" id="ARBA00023157"/>
    </source>
</evidence>
<dbReference type="PANTHER" id="PTHR11607:SF3">
    <property type="entry name" value="LYSOSOMAL ALPHA-MANNOSIDASE"/>
    <property type="match status" value="1"/>
</dbReference>
<dbReference type="OrthoDB" id="10261055at2759"/>
<dbReference type="SUPFAM" id="SSF88688">
    <property type="entry name" value="Families 57/38 glycoside transferase middle domain"/>
    <property type="match status" value="1"/>
</dbReference>
<dbReference type="SUPFAM" id="SSF88713">
    <property type="entry name" value="Glycoside hydrolase/deacetylase"/>
    <property type="match status" value="1"/>
</dbReference>
<evidence type="ECO:0000313" key="11">
    <source>
        <dbReference type="EMBL" id="EGD74845.1"/>
    </source>
</evidence>
<keyword evidence="2 7" id="KW-0479">Metal-binding</keyword>
<dbReference type="InterPro" id="IPR050843">
    <property type="entry name" value="Glycosyl_Hydrlase_38"/>
</dbReference>
<evidence type="ECO:0000259" key="10">
    <source>
        <dbReference type="SMART" id="SM00872"/>
    </source>
</evidence>
<evidence type="ECO:0000256" key="2">
    <source>
        <dbReference type="ARBA" id="ARBA00022723"/>
    </source>
</evidence>
<comment type="similarity">
    <text evidence="1 7">Belongs to the glycosyl hydrolase 38 family.</text>
</comment>
<dbReference type="GeneID" id="16073057"/>
<evidence type="ECO:0000256" key="9">
    <source>
        <dbReference type="SAM" id="Phobius"/>
    </source>
</evidence>
<gene>
    <name evidence="11" type="ORF">PTSG_07075</name>
</gene>
<dbReference type="GO" id="GO:0004559">
    <property type="term" value="F:alpha-mannosidase activity"/>
    <property type="evidence" value="ECO:0007669"/>
    <property type="project" value="InterPro"/>
</dbReference>
<feature type="region of interest" description="Disordered" evidence="8">
    <location>
        <begin position="61"/>
        <end position="91"/>
    </location>
</feature>